<feature type="signal peptide" evidence="1">
    <location>
        <begin position="1"/>
        <end position="30"/>
    </location>
</feature>
<evidence type="ECO:0000313" key="2">
    <source>
        <dbReference type="EMBL" id="BBO70359.1"/>
    </source>
</evidence>
<dbReference type="AlphaFoldDB" id="A0A5K7YR28"/>
<accession>A0A5K7YR28</accession>
<name>A0A5K7YR28_9BACT</name>
<evidence type="ECO:0000313" key="3">
    <source>
        <dbReference type="Proteomes" id="UP000427906"/>
    </source>
</evidence>
<dbReference type="EMBL" id="AP021874">
    <property type="protein sequence ID" value="BBO70359.1"/>
    <property type="molecule type" value="Genomic_DNA"/>
</dbReference>
<evidence type="ECO:0000256" key="1">
    <source>
        <dbReference type="SAM" id="SignalP"/>
    </source>
</evidence>
<protein>
    <submittedName>
        <fullName evidence="2">Uncharacterized protein</fullName>
    </submittedName>
</protein>
<reference evidence="2 3" key="1">
    <citation type="submission" date="2019-11" db="EMBL/GenBank/DDBJ databases">
        <title>Comparative genomics of hydrocarbon-degrading Desulfosarcina strains.</title>
        <authorList>
            <person name="Watanabe M."/>
            <person name="Kojima H."/>
            <person name="Fukui M."/>
        </authorList>
    </citation>
    <scope>NUCLEOTIDE SEQUENCE [LARGE SCALE GENOMIC DNA]</scope>
    <source>
        <strain evidence="2 3">PL12</strain>
    </source>
</reference>
<dbReference type="Proteomes" id="UP000427906">
    <property type="component" value="Chromosome"/>
</dbReference>
<feature type="chain" id="PRO_5024309179" evidence="1">
    <location>
        <begin position="31"/>
        <end position="76"/>
    </location>
</feature>
<organism evidence="2 3">
    <name type="scientific">Desulfosarcina alkanivorans</name>
    <dbReference type="NCBI Taxonomy" id="571177"/>
    <lineage>
        <taxon>Bacteria</taxon>
        <taxon>Pseudomonadati</taxon>
        <taxon>Thermodesulfobacteriota</taxon>
        <taxon>Desulfobacteria</taxon>
        <taxon>Desulfobacterales</taxon>
        <taxon>Desulfosarcinaceae</taxon>
        <taxon>Desulfosarcina</taxon>
    </lineage>
</organism>
<proteinExistence type="predicted"/>
<gene>
    <name evidence="2" type="ORF">DSCA_42890</name>
</gene>
<keyword evidence="1" id="KW-0732">Signal</keyword>
<sequence length="76" mass="8150">MKKRCCISHLSCLVYLGVLFLLWSCSPAMDSQANHESEPTEAAMNLAHEIEAPSPSIPPIDMSAPAVFETASFGLG</sequence>
<keyword evidence="3" id="KW-1185">Reference proteome</keyword>
<dbReference type="KEGG" id="dalk:DSCA_42890"/>